<accession>A0A9D1I1T4</accession>
<evidence type="ECO:0000313" key="2">
    <source>
        <dbReference type="EMBL" id="HIU26821.1"/>
    </source>
</evidence>
<protein>
    <submittedName>
        <fullName evidence="2">Hydrolase</fullName>
    </submittedName>
</protein>
<dbReference type="Gene3D" id="3.40.50.850">
    <property type="entry name" value="Isochorismatase-like"/>
    <property type="match status" value="1"/>
</dbReference>
<dbReference type="PANTHER" id="PTHR14119">
    <property type="entry name" value="HYDROLASE"/>
    <property type="match status" value="1"/>
</dbReference>
<dbReference type="SUPFAM" id="SSF52499">
    <property type="entry name" value="Isochorismatase-like hydrolases"/>
    <property type="match status" value="1"/>
</dbReference>
<dbReference type="InterPro" id="IPR050993">
    <property type="entry name" value="Isochorismatase_domain"/>
</dbReference>
<organism evidence="2 3">
    <name type="scientific">Candidatus Fimisoma avicola</name>
    <dbReference type="NCBI Taxonomy" id="2840826"/>
    <lineage>
        <taxon>Bacteria</taxon>
        <taxon>Bacillati</taxon>
        <taxon>Bacillota</taxon>
        <taxon>Clostridia</taxon>
        <taxon>Eubacteriales</taxon>
        <taxon>Candidatus Fimisoma</taxon>
    </lineage>
</organism>
<gene>
    <name evidence="2" type="ORF">IAD16_00380</name>
</gene>
<sequence>MKEIIRLQKEDLIFVAIDYQEKLLPAMNGKDMIERNIIKLAKGLDVFDIPKLVTTQYAKGLGQTIGPVAEALGEFEPLDKSTFSAMGLEEFKEKLESAAKKTVVIAGIETHICVEQTALDLIQAGYRVVLAADCCGSRSEMNHSLSLMRLSQAGAVVTSAESILYEILKGAKEAEFKAISAIVK</sequence>
<reference evidence="2" key="2">
    <citation type="journal article" date="2021" name="PeerJ">
        <title>Extensive microbial diversity within the chicken gut microbiome revealed by metagenomics and culture.</title>
        <authorList>
            <person name="Gilroy R."/>
            <person name="Ravi A."/>
            <person name="Getino M."/>
            <person name="Pursley I."/>
            <person name="Horton D.L."/>
            <person name="Alikhan N.F."/>
            <person name="Baker D."/>
            <person name="Gharbi K."/>
            <person name="Hall N."/>
            <person name="Watson M."/>
            <person name="Adriaenssens E.M."/>
            <person name="Foster-Nyarko E."/>
            <person name="Jarju S."/>
            <person name="Secka A."/>
            <person name="Antonio M."/>
            <person name="Oren A."/>
            <person name="Chaudhuri R.R."/>
            <person name="La Ragione R."/>
            <person name="Hildebrand F."/>
            <person name="Pallen M.J."/>
        </authorList>
    </citation>
    <scope>NUCLEOTIDE SEQUENCE</scope>
    <source>
        <strain evidence="2">11300</strain>
    </source>
</reference>
<dbReference type="AlphaFoldDB" id="A0A9D1I1T4"/>
<name>A0A9D1I1T4_9FIRM</name>
<feature type="domain" description="Isochorismatase-like" evidence="1">
    <location>
        <begin position="14"/>
        <end position="161"/>
    </location>
</feature>
<dbReference type="Pfam" id="PF00857">
    <property type="entry name" value="Isochorismatase"/>
    <property type="match status" value="1"/>
</dbReference>
<evidence type="ECO:0000313" key="3">
    <source>
        <dbReference type="Proteomes" id="UP000824091"/>
    </source>
</evidence>
<keyword evidence="2" id="KW-0378">Hydrolase</keyword>
<dbReference type="CDD" id="cd01012">
    <property type="entry name" value="YcaC_related"/>
    <property type="match status" value="1"/>
</dbReference>
<dbReference type="InterPro" id="IPR036380">
    <property type="entry name" value="Isochorismatase-like_sf"/>
</dbReference>
<evidence type="ECO:0000259" key="1">
    <source>
        <dbReference type="Pfam" id="PF00857"/>
    </source>
</evidence>
<dbReference type="Proteomes" id="UP000824091">
    <property type="component" value="Unassembled WGS sequence"/>
</dbReference>
<dbReference type="InterPro" id="IPR000868">
    <property type="entry name" value="Isochorismatase-like_dom"/>
</dbReference>
<dbReference type="EMBL" id="DVMO01000006">
    <property type="protein sequence ID" value="HIU26821.1"/>
    <property type="molecule type" value="Genomic_DNA"/>
</dbReference>
<proteinExistence type="predicted"/>
<reference evidence="2" key="1">
    <citation type="submission" date="2020-10" db="EMBL/GenBank/DDBJ databases">
        <authorList>
            <person name="Gilroy R."/>
        </authorList>
    </citation>
    <scope>NUCLEOTIDE SEQUENCE</scope>
    <source>
        <strain evidence="2">11300</strain>
    </source>
</reference>
<comment type="caution">
    <text evidence="2">The sequence shown here is derived from an EMBL/GenBank/DDBJ whole genome shotgun (WGS) entry which is preliminary data.</text>
</comment>
<dbReference type="GO" id="GO:0016787">
    <property type="term" value="F:hydrolase activity"/>
    <property type="evidence" value="ECO:0007669"/>
    <property type="project" value="UniProtKB-KW"/>
</dbReference>
<dbReference type="PANTHER" id="PTHR14119:SF3">
    <property type="entry name" value="ISOCHORISMATASE DOMAIN-CONTAINING PROTEIN 2"/>
    <property type="match status" value="1"/>
</dbReference>